<keyword evidence="2 5" id="KW-0689">Ribosomal protein</keyword>
<dbReference type="HAMAP" id="MF_00270">
    <property type="entry name" value="Ribosomal_bS18"/>
    <property type="match status" value="1"/>
</dbReference>
<dbReference type="Pfam" id="PF01084">
    <property type="entry name" value="Ribosomal_S18"/>
    <property type="match status" value="1"/>
</dbReference>
<evidence type="ECO:0000256" key="2">
    <source>
        <dbReference type="ARBA" id="ARBA00022980"/>
    </source>
</evidence>
<dbReference type="Gene3D" id="4.10.640.10">
    <property type="entry name" value="Ribosomal protein S18"/>
    <property type="match status" value="1"/>
</dbReference>
<evidence type="ECO:0000256" key="3">
    <source>
        <dbReference type="ARBA" id="ARBA00023274"/>
    </source>
</evidence>
<keyword evidence="5" id="KW-0699">rRNA-binding</keyword>
<dbReference type="GO" id="GO:0070181">
    <property type="term" value="F:small ribosomal subunit rRNA binding"/>
    <property type="evidence" value="ECO:0007669"/>
    <property type="project" value="TreeGrafter"/>
</dbReference>
<evidence type="ECO:0000313" key="8">
    <source>
        <dbReference type="Proteomes" id="UP000199347"/>
    </source>
</evidence>
<dbReference type="GO" id="GO:0022627">
    <property type="term" value="C:cytosolic small ribosomal subunit"/>
    <property type="evidence" value="ECO:0007669"/>
    <property type="project" value="TreeGrafter"/>
</dbReference>
<keyword evidence="5" id="KW-0694">RNA-binding</keyword>
<evidence type="ECO:0000256" key="6">
    <source>
        <dbReference type="RuleBase" id="RU003910"/>
    </source>
</evidence>
<evidence type="ECO:0000256" key="4">
    <source>
        <dbReference type="ARBA" id="ARBA00035141"/>
    </source>
</evidence>
<evidence type="ECO:0000256" key="5">
    <source>
        <dbReference type="HAMAP-Rule" id="MF_00270"/>
    </source>
</evidence>
<proteinExistence type="inferred from homology"/>
<dbReference type="PANTHER" id="PTHR13479:SF40">
    <property type="entry name" value="SMALL RIBOSOMAL SUBUNIT PROTEIN BS18M"/>
    <property type="match status" value="1"/>
</dbReference>
<comment type="subunit">
    <text evidence="5">Part of the 30S ribosomal subunit. Forms a tight heterodimer with protein bS6.</text>
</comment>
<dbReference type="Proteomes" id="UP000199347">
    <property type="component" value="Unassembled WGS sequence"/>
</dbReference>
<comment type="similarity">
    <text evidence="1 5 6">Belongs to the bacterial ribosomal protein bS18 family.</text>
</comment>
<keyword evidence="8" id="KW-1185">Reference proteome</keyword>
<dbReference type="GO" id="GO:0006412">
    <property type="term" value="P:translation"/>
    <property type="evidence" value="ECO:0007669"/>
    <property type="project" value="UniProtKB-UniRule"/>
</dbReference>
<evidence type="ECO:0000256" key="1">
    <source>
        <dbReference type="ARBA" id="ARBA00005589"/>
    </source>
</evidence>
<dbReference type="NCBIfam" id="TIGR00165">
    <property type="entry name" value="S18"/>
    <property type="match status" value="1"/>
</dbReference>
<dbReference type="GO" id="GO:0003735">
    <property type="term" value="F:structural constituent of ribosome"/>
    <property type="evidence" value="ECO:0007669"/>
    <property type="project" value="InterPro"/>
</dbReference>
<gene>
    <name evidence="5" type="primary">rpsR</name>
    <name evidence="7" type="ORF">SAMN03080610_01364</name>
</gene>
<dbReference type="STRING" id="1120955.SAMN03080610_01364"/>
<dbReference type="InterPro" id="IPR018275">
    <property type="entry name" value="Ribosomal_bS18_CS"/>
</dbReference>
<organism evidence="7 8">
    <name type="scientific">Afifella marina DSM 2698</name>
    <dbReference type="NCBI Taxonomy" id="1120955"/>
    <lineage>
        <taxon>Bacteria</taxon>
        <taxon>Pseudomonadati</taxon>
        <taxon>Pseudomonadota</taxon>
        <taxon>Alphaproteobacteria</taxon>
        <taxon>Hyphomicrobiales</taxon>
        <taxon>Afifellaceae</taxon>
        <taxon>Afifella</taxon>
    </lineage>
</organism>
<dbReference type="InterPro" id="IPR001648">
    <property type="entry name" value="Ribosomal_bS18"/>
</dbReference>
<dbReference type="SUPFAM" id="SSF46911">
    <property type="entry name" value="Ribosomal protein S18"/>
    <property type="match status" value="1"/>
</dbReference>
<protein>
    <recommendedName>
        <fullName evidence="4 5">Small ribosomal subunit protein bS18</fullName>
    </recommendedName>
</protein>
<accession>A0A1G5N223</accession>
<keyword evidence="3 5" id="KW-0687">Ribonucleoprotein</keyword>
<reference evidence="7 8" key="1">
    <citation type="submission" date="2016-10" db="EMBL/GenBank/DDBJ databases">
        <authorList>
            <person name="de Groot N.N."/>
        </authorList>
    </citation>
    <scope>NUCLEOTIDE SEQUENCE [LARGE SCALE GENOMIC DNA]</scope>
    <source>
        <strain evidence="7 8">DSM 2698</strain>
    </source>
</reference>
<dbReference type="InterPro" id="IPR036870">
    <property type="entry name" value="Ribosomal_bS18_sf"/>
</dbReference>
<dbReference type="EMBL" id="FMVW01000002">
    <property type="protein sequence ID" value="SCZ31402.1"/>
    <property type="molecule type" value="Genomic_DNA"/>
</dbReference>
<sequence length="100" mass="11403">MSVAVANANAAARMENKHMVDIAQLPTRRPFHRRRKSCPFSGEDAPRIDYKDVKLLERYVSERGKIVPSRITAVSAKKQRELAKAIKRARFLGLLPYVLK</sequence>
<name>A0A1G5N223_AFIMA</name>
<evidence type="ECO:0000313" key="7">
    <source>
        <dbReference type="EMBL" id="SCZ31402.1"/>
    </source>
</evidence>
<dbReference type="PROSITE" id="PS00057">
    <property type="entry name" value="RIBOSOMAL_S18"/>
    <property type="match status" value="1"/>
</dbReference>
<dbReference type="PRINTS" id="PR00974">
    <property type="entry name" value="RIBOSOMALS18"/>
</dbReference>
<dbReference type="PANTHER" id="PTHR13479">
    <property type="entry name" value="30S RIBOSOMAL PROTEIN S18"/>
    <property type="match status" value="1"/>
</dbReference>
<comment type="function">
    <text evidence="5">Binds as a heterodimer with protein bS6 to the central domain of the 16S rRNA, where it helps stabilize the platform of the 30S subunit.</text>
</comment>
<dbReference type="AlphaFoldDB" id="A0A1G5N223"/>